<comment type="cofactor">
    <cofactor evidence="7">
        <name>Zn(2+)</name>
        <dbReference type="ChEBI" id="CHEBI:29105"/>
    </cofactor>
    <text evidence="7">Binds 1 zinc ion per subunit.</text>
</comment>
<reference evidence="8" key="1">
    <citation type="submission" date="2009-04" db="EMBL/GenBank/DDBJ databases">
        <authorList>
            <person name="Weinstock G."/>
            <person name="Sodergren E."/>
            <person name="Clifton S."/>
            <person name="Fulton L."/>
            <person name="Fulton B."/>
            <person name="Courtney L."/>
            <person name="Fronick C."/>
            <person name="Harrison M."/>
            <person name="Strong C."/>
            <person name="Farmer C."/>
            <person name="Delahaunty K."/>
            <person name="Markovic C."/>
            <person name="Hall O."/>
            <person name="Minx P."/>
            <person name="Tomlinson C."/>
            <person name="Mitreva M."/>
            <person name="Nelson J."/>
            <person name="Hou S."/>
            <person name="Wollam A."/>
            <person name="Pepin K.H."/>
            <person name="Johnson M."/>
            <person name="Bhonagiri V."/>
            <person name="Nash W.E."/>
            <person name="Warren W."/>
            <person name="Chinwalla A."/>
            <person name="Mardis E.R."/>
            <person name="Wilson R.K."/>
        </authorList>
    </citation>
    <scope>NUCLEOTIDE SEQUENCE [LARGE SCALE GENOMIC DNA]</scope>
    <source>
        <strain evidence="8">DSM 14600</strain>
    </source>
</reference>
<comment type="similarity">
    <text evidence="1">Belongs to the Fur family.</text>
</comment>
<dbReference type="HOGENOM" id="CLU_096072_5_2_9"/>
<evidence type="ECO:0000313" key="8">
    <source>
        <dbReference type="EMBL" id="EEP29330.1"/>
    </source>
</evidence>
<comment type="caution">
    <text evidence="8">The sequence shown here is derived from an EMBL/GenBank/DDBJ whole genome shotgun (WGS) entry which is preliminary data.</text>
</comment>
<accession>C4G9N3</accession>
<keyword evidence="4" id="KW-0805">Transcription regulation</keyword>
<organism evidence="8 9">
    <name type="scientific">Shuttleworthella satelles DSM 14600</name>
    <dbReference type="NCBI Taxonomy" id="626523"/>
    <lineage>
        <taxon>Bacteria</taxon>
        <taxon>Bacillati</taxon>
        <taxon>Bacillota</taxon>
        <taxon>Clostridia</taxon>
        <taxon>Lachnospirales</taxon>
        <taxon>Lachnospiraceae</taxon>
        <taxon>Shuttleworthella</taxon>
    </lineage>
</organism>
<keyword evidence="3 7" id="KW-0862">Zinc</keyword>
<dbReference type="GO" id="GO:0008270">
    <property type="term" value="F:zinc ion binding"/>
    <property type="evidence" value="ECO:0007669"/>
    <property type="project" value="TreeGrafter"/>
</dbReference>
<dbReference type="InterPro" id="IPR036388">
    <property type="entry name" value="WH-like_DNA-bd_sf"/>
</dbReference>
<dbReference type="Gene3D" id="3.30.1490.190">
    <property type="match status" value="1"/>
</dbReference>
<evidence type="ECO:0000256" key="5">
    <source>
        <dbReference type="ARBA" id="ARBA00023125"/>
    </source>
</evidence>
<proteinExistence type="inferred from homology"/>
<dbReference type="InterPro" id="IPR002481">
    <property type="entry name" value="FUR"/>
</dbReference>
<evidence type="ECO:0000256" key="1">
    <source>
        <dbReference type="ARBA" id="ARBA00007957"/>
    </source>
</evidence>
<dbReference type="AlphaFoldDB" id="C4G9N3"/>
<dbReference type="SUPFAM" id="SSF46785">
    <property type="entry name" value="Winged helix' DNA-binding domain"/>
    <property type="match status" value="1"/>
</dbReference>
<dbReference type="STRING" id="626523.GCWU000342_00686"/>
<dbReference type="Gene3D" id="1.10.10.10">
    <property type="entry name" value="Winged helix-like DNA-binding domain superfamily/Winged helix DNA-binding domain"/>
    <property type="match status" value="1"/>
</dbReference>
<dbReference type="Pfam" id="PF01475">
    <property type="entry name" value="FUR"/>
    <property type="match status" value="1"/>
</dbReference>
<feature type="binding site" evidence="7">
    <location>
        <position position="131"/>
    </location>
    <ligand>
        <name>Zn(2+)</name>
        <dbReference type="ChEBI" id="CHEBI:29105"/>
    </ligand>
</feature>
<dbReference type="RefSeq" id="WP_006905718.1">
    <property type="nucleotide sequence ID" value="NZ_GG665866.1"/>
</dbReference>
<evidence type="ECO:0000256" key="4">
    <source>
        <dbReference type="ARBA" id="ARBA00023015"/>
    </source>
</evidence>
<dbReference type="CDD" id="cd07153">
    <property type="entry name" value="Fur_like"/>
    <property type="match status" value="1"/>
</dbReference>
<evidence type="ECO:0000313" key="9">
    <source>
        <dbReference type="Proteomes" id="UP000003494"/>
    </source>
</evidence>
<dbReference type="InterPro" id="IPR036390">
    <property type="entry name" value="WH_DNA-bd_sf"/>
</dbReference>
<evidence type="ECO:0000256" key="7">
    <source>
        <dbReference type="PIRSR" id="PIRSR602481-1"/>
    </source>
</evidence>
<dbReference type="eggNOG" id="COG0735">
    <property type="taxonomic scope" value="Bacteria"/>
</dbReference>
<dbReference type="PANTHER" id="PTHR33202:SF7">
    <property type="entry name" value="FERRIC UPTAKE REGULATION PROTEIN"/>
    <property type="match status" value="1"/>
</dbReference>
<evidence type="ECO:0000256" key="2">
    <source>
        <dbReference type="ARBA" id="ARBA00022491"/>
    </source>
</evidence>
<gene>
    <name evidence="8" type="ORF">GCWU000342_00686</name>
</gene>
<evidence type="ECO:0000256" key="3">
    <source>
        <dbReference type="ARBA" id="ARBA00022833"/>
    </source>
</evidence>
<protein>
    <submittedName>
        <fullName evidence="8">Transcriptional regulator, Fur family</fullName>
    </submittedName>
</protein>
<sequence length="144" mass="16623">MKKAEYQTRQRRQLIDYMKSTGGKHFTASDVVHYCKEQELGIGMTTVYRQLDKLVSEGLVRKYLIDEKTAACFEYLGDQSESCREHYHLKCESCGRLMHLDCQMIDAFVEHILDHHGFAINPARTTFFGLCQECRSRAESCAAD</sequence>
<dbReference type="PANTHER" id="PTHR33202">
    <property type="entry name" value="ZINC UPTAKE REGULATION PROTEIN"/>
    <property type="match status" value="1"/>
</dbReference>
<dbReference type="Proteomes" id="UP000003494">
    <property type="component" value="Unassembled WGS sequence"/>
</dbReference>
<dbReference type="EMBL" id="ACIP02000001">
    <property type="protein sequence ID" value="EEP29330.1"/>
    <property type="molecule type" value="Genomic_DNA"/>
</dbReference>
<dbReference type="InterPro" id="IPR043135">
    <property type="entry name" value="Fur_C"/>
</dbReference>
<keyword evidence="7" id="KW-0479">Metal-binding</keyword>
<dbReference type="GO" id="GO:0003700">
    <property type="term" value="F:DNA-binding transcription factor activity"/>
    <property type="evidence" value="ECO:0007669"/>
    <property type="project" value="InterPro"/>
</dbReference>
<keyword evidence="6" id="KW-0804">Transcription</keyword>
<evidence type="ECO:0000256" key="6">
    <source>
        <dbReference type="ARBA" id="ARBA00023163"/>
    </source>
</evidence>
<keyword evidence="2" id="KW-0678">Repressor</keyword>
<feature type="binding site" evidence="7">
    <location>
        <position position="91"/>
    </location>
    <ligand>
        <name>Zn(2+)</name>
        <dbReference type="ChEBI" id="CHEBI:29105"/>
    </ligand>
</feature>
<keyword evidence="5" id="KW-0238">DNA-binding</keyword>
<keyword evidence="9" id="KW-1185">Reference proteome</keyword>
<feature type="binding site" evidence="7">
    <location>
        <position position="94"/>
    </location>
    <ligand>
        <name>Zn(2+)</name>
        <dbReference type="ChEBI" id="CHEBI:29105"/>
    </ligand>
</feature>
<dbReference type="GO" id="GO:0000976">
    <property type="term" value="F:transcription cis-regulatory region binding"/>
    <property type="evidence" value="ECO:0007669"/>
    <property type="project" value="TreeGrafter"/>
</dbReference>
<dbReference type="GO" id="GO:0045892">
    <property type="term" value="P:negative regulation of DNA-templated transcription"/>
    <property type="evidence" value="ECO:0007669"/>
    <property type="project" value="TreeGrafter"/>
</dbReference>
<feature type="binding site" evidence="7">
    <location>
        <position position="134"/>
    </location>
    <ligand>
        <name>Zn(2+)</name>
        <dbReference type="ChEBI" id="CHEBI:29105"/>
    </ligand>
</feature>
<dbReference type="GO" id="GO:1900376">
    <property type="term" value="P:regulation of secondary metabolite biosynthetic process"/>
    <property type="evidence" value="ECO:0007669"/>
    <property type="project" value="TreeGrafter"/>
</dbReference>
<name>C4G9N3_9FIRM</name>